<dbReference type="GO" id="GO:0005737">
    <property type="term" value="C:cytoplasm"/>
    <property type="evidence" value="ECO:0007669"/>
    <property type="project" value="TreeGrafter"/>
</dbReference>
<keyword evidence="7" id="KW-1185">Reference proteome</keyword>
<dbReference type="Pfam" id="PF01214">
    <property type="entry name" value="CK_II_beta"/>
    <property type="match status" value="1"/>
</dbReference>
<dbReference type="SMART" id="SM01085">
    <property type="entry name" value="CK_II_beta"/>
    <property type="match status" value="1"/>
</dbReference>
<dbReference type="FunFam" id="1.10.1820.10:FF:000003">
    <property type="entry name" value="Casein kinase II subunit beta"/>
    <property type="match status" value="1"/>
</dbReference>
<evidence type="ECO:0000256" key="1">
    <source>
        <dbReference type="ARBA" id="ARBA00006941"/>
    </source>
</evidence>
<dbReference type="GO" id="GO:0005956">
    <property type="term" value="C:protein kinase CK2 complex"/>
    <property type="evidence" value="ECO:0007669"/>
    <property type="project" value="UniProtKB-UniRule"/>
</dbReference>
<dbReference type="InterPro" id="IPR035991">
    <property type="entry name" value="Casein_kinase_II_beta-like"/>
</dbReference>
<organism evidence="6 7">
    <name type="scientific">Bombardia bombarda</name>
    <dbReference type="NCBI Taxonomy" id="252184"/>
    <lineage>
        <taxon>Eukaryota</taxon>
        <taxon>Fungi</taxon>
        <taxon>Dikarya</taxon>
        <taxon>Ascomycota</taxon>
        <taxon>Pezizomycotina</taxon>
        <taxon>Sordariomycetes</taxon>
        <taxon>Sordariomycetidae</taxon>
        <taxon>Sordariales</taxon>
        <taxon>Lasiosphaeriaceae</taxon>
        <taxon>Bombardia</taxon>
    </lineage>
</organism>
<name>A0AA39WBR5_9PEZI</name>
<comment type="subunit">
    <text evidence="4">Tetramer composed of two alpha chains, one beta chain and one beta' chain.</text>
</comment>
<gene>
    <name evidence="6" type="ORF">B0T17DRAFT_499142</name>
</gene>
<dbReference type="InterPro" id="IPR016149">
    <property type="entry name" value="Casein_kin_II_reg-sub_N"/>
</dbReference>
<comment type="caution">
    <text evidence="6">The sequence shown here is derived from an EMBL/GenBank/DDBJ whole genome shotgun (WGS) entry which is preliminary data.</text>
</comment>
<dbReference type="PANTHER" id="PTHR11740:SF39">
    <property type="entry name" value="CASEIN KINASE II SUBUNIT BETA"/>
    <property type="match status" value="1"/>
</dbReference>
<dbReference type="GO" id="GO:0006359">
    <property type="term" value="P:regulation of transcription by RNA polymerase III"/>
    <property type="evidence" value="ECO:0007669"/>
    <property type="project" value="TreeGrafter"/>
</dbReference>
<comment type="similarity">
    <text evidence="1 5">Belongs to the casein kinase 2 subunit beta family.</text>
</comment>
<keyword evidence="2" id="KW-0597">Phosphoprotein</keyword>
<dbReference type="Gene3D" id="1.10.1820.10">
    <property type="entry name" value="protein kinase ck2 holoenzyme, chain C, domain 1"/>
    <property type="match status" value="1"/>
</dbReference>
<dbReference type="GO" id="GO:0034456">
    <property type="term" value="C:UTP-C complex"/>
    <property type="evidence" value="ECO:0007669"/>
    <property type="project" value="TreeGrafter"/>
</dbReference>
<proteinExistence type="inferred from homology"/>
<reference evidence="6" key="1">
    <citation type="submission" date="2023-06" db="EMBL/GenBank/DDBJ databases">
        <title>Genome-scale phylogeny and comparative genomics of the fungal order Sordariales.</title>
        <authorList>
            <consortium name="Lawrence Berkeley National Laboratory"/>
            <person name="Hensen N."/>
            <person name="Bonometti L."/>
            <person name="Westerberg I."/>
            <person name="Brannstrom I.O."/>
            <person name="Guillou S."/>
            <person name="Cros-Aarteil S."/>
            <person name="Calhoun S."/>
            <person name="Haridas S."/>
            <person name="Kuo A."/>
            <person name="Mondo S."/>
            <person name="Pangilinan J."/>
            <person name="Riley R."/>
            <person name="LaButti K."/>
            <person name="Andreopoulos B."/>
            <person name="Lipzen A."/>
            <person name="Chen C."/>
            <person name="Yanf M."/>
            <person name="Daum C."/>
            <person name="Ng V."/>
            <person name="Clum A."/>
            <person name="Steindorff A."/>
            <person name="Ohm R."/>
            <person name="Martin F."/>
            <person name="Silar P."/>
            <person name="Natvig D."/>
            <person name="Lalanne C."/>
            <person name="Gautier V."/>
            <person name="Ament-velasquez S.L."/>
            <person name="Kruys A."/>
            <person name="Hutchinson M.I."/>
            <person name="Powell A.J."/>
            <person name="Barry K."/>
            <person name="Miller A.N."/>
            <person name="Grigoriev I.V."/>
            <person name="Debuchy R."/>
            <person name="Gladieux P."/>
            <person name="Thoren M.H."/>
            <person name="Johannesson H."/>
        </authorList>
    </citation>
    <scope>NUCLEOTIDE SEQUENCE</scope>
    <source>
        <strain evidence="6">SMH3391-2</strain>
    </source>
</reference>
<evidence type="ECO:0000313" key="6">
    <source>
        <dbReference type="EMBL" id="KAK0612928.1"/>
    </source>
</evidence>
<comment type="function">
    <text evidence="3 5">Regulatory subunit of casein kinase II/CK2. As part of the kinase complex regulates the basal catalytic activity of the alpha subunit a constitutively active serine/threonine-protein kinase that phosphorylates a large number of substrates containing acidic residues C-terminal to the phosphorylated serine or threonine.</text>
</comment>
<dbReference type="GO" id="GO:0019887">
    <property type="term" value="F:protein kinase regulator activity"/>
    <property type="evidence" value="ECO:0007669"/>
    <property type="project" value="InterPro"/>
</dbReference>
<comment type="subunit">
    <text evidence="5">Tetramer of two alpha and two beta subunits.</text>
</comment>
<dbReference type="SUPFAM" id="SSF57798">
    <property type="entry name" value="Casein kinase II beta subunit"/>
    <property type="match status" value="1"/>
</dbReference>
<sequence length="277" mass="31902">MDDFVSESDSDYASYWRDWFISSRGNEYFCEIDEDYLTDRFNLTGLNTEVQYYQYALDLVTDVFDLDCDDDMRESIEKSARHLYGLVHARYIVTTRGLAKMLDKYKKADFGKCPRVHCNSHPLLPMGLADMPGSRPVKLYCGRCEDIYNPKSSRHAAIDGAYFGASFHNIIFQVYPALIPTKSAERYVPRVYGFKMHAAAALVRWQNGHFDEMRRRLRKMDVDHGFKKDEPLFIDDRGDDLDLDDEEDDDIAAEMERFEAGRGIVIGGSGEAVDARE</sequence>
<dbReference type="Proteomes" id="UP001174934">
    <property type="component" value="Unassembled WGS sequence"/>
</dbReference>
<accession>A0AA39WBR5</accession>
<evidence type="ECO:0000256" key="4">
    <source>
        <dbReference type="ARBA" id="ARBA00062110"/>
    </source>
</evidence>
<dbReference type="PANTHER" id="PTHR11740">
    <property type="entry name" value="CASEIN KINASE II SUBUNIT BETA"/>
    <property type="match status" value="1"/>
</dbReference>
<dbReference type="Gene3D" id="2.20.25.20">
    <property type="match status" value="1"/>
</dbReference>
<dbReference type="InterPro" id="IPR000704">
    <property type="entry name" value="Casein_kinase_II_reg-sub"/>
</dbReference>
<dbReference type="FunFam" id="2.20.25.20:FF:000001">
    <property type="entry name" value="Casein kinase II subunit beta"/>
    <property type="match status" value="1"/>
</dbReference>
<evidence type="ECO:0000256" key="2">
    <source>
        <dbReference type="ARBA" id="ARBA00022553"/>
    </source>
</evidence>
<evidence type="ECO:0000313" key="7">
    <source>
        <dbReference type="Proteomes" id="UP001174934"/>
    </source>
</evidence>
<evidence type="ECO:0000256" key="5">
    <source>
        <dbReference type="RuleBase" id="RU361268"/>
    </source>
</evidence>
<dbReference type="AlphaFoldDB" id="A0AA39WBR5"/>
<evidence type="ECO:0000256" key="3">
    <source>
        <dbReference type="ARBA" id="ARBA00045899"/>
    </source>
</evidence>
<protein>
    <recommendedName>
        <fullName evidence="5">Casein kinase II subunit beta</fullName>
        <shortName evidence="5">CK II beta</shortName>
    </recommendedName>
</protein>
<dbReference type="EMBL" id="JAULSR010000008">
    <property type="protein sequence ID" value="KAK0612928.1"/>
    <property type="molecule type" value="Genomic_DNA"/>
</dbReference>
<dbReference type="PRINTS" id="PR00472">
    <property type="entry name" value="CASNKINASEII"/>
</dbReference>